<dbReference type="InterPro" id="IPR036388">
    <property type="entry name" value="WH-like_DNA-bd_sf"/>
</dbReference>
<dbReference type="Gene3D" id="3.90.79.10">
    <property type="entry name" value="Nucleoside Triphosphate Pyrophosphohydrolase"/>
    <property type="match status" value="1"/>
</dbReference>
<dbReference type="Pfam" id="PF21906">
    <property type="entry name" value="WHD_NrtR"/>
    <property type="match status" value="1"/>
</dbReference>
<proteinExistence type="predicted"/>
<feature type="domain" description="Nudix hydrolase" evidence="1">
    <location>
        <begin position="28"/>
        <end position="158"/>
    </location>
</feature>
<dbReference type="SUPFAM" id="SSF46785">
    <property type="entry name" value="Winged helix' DNA-binding domain"/>
    <property type="match status" value="1"/>
</dbReference>
<dbReference type="Pfam" id="PF00293">
    <property type="entry name" value="NUDIX"/>
    <property type="match status" value="1"/>
</dbReference>
<dbReference type="PROSITE" id="PS51462">
    <property type="entry name" value="NUDIX"/>
    <property type="match status" value="1"/>
</dbReference>
<keyword evidence="3" id="KW-1185">Reference proteome</keyword>
<name>A0ABQ2NJD2_9FLAO</name>
<evidence type="ECO:0000313" key="2">
    <source>
        <dbReference type="EMBL" id="GGP04858.1"/>
    </source>
</evidence>
<organism evidence="2 3">
    <name type="scientific">Cloacibacterium rupense</name>
    <dbReference type="NCBI Taxonomy" id="517423"/>
    <lineage>
        <taxon>Bacteria</taxon>
        <taxon>Pseudomonadati</taxon>
        <taxon>Bacteroidota</taxon>
        <taxon>Flavobacteriia</taxon>
        <taxon>Flavobacteriales</taxon>
        <taxon>Weeksellaceae</taxon>
    </lineage>
</organism>
<dbReference type="InterPro" id="IPR054105">
    <property type="entry name" value="WHD_NrtR"/>
</dbReference>
<dbReference type="Proteomes" id="UP000620064">
    <property type="component" value="Unassembled WGS sequence"/>
</dbReference>
<dbReference type="Gene3D" id="1.10.10.10">
    <property type="entry name" value="Winged helix-like DNA-binding domain superfamily/Winged helix DNA-binding domain"/>
    <property type="match status" value="1"/>
</dbReference>
<dbReference type="InterPro" id="IPR015797">
    <property type="entry name" value="NUDIX_hydrolase-like_dom_sf"/>
</dbReference>
<comment type="caution">
    <text evidence="2">The sequence shown here is derived from an EMBL/GenBank/DDBJ whole genome shotgun (WGS) entry which is preliminary data.</text>
</comment>
<dbReference type="CDD" id="cd18873">
    <property type="entry name" value="NUDIX_NadM_like"/>
    <property type="match status" value="1"/>
</dbReference>
<gene>
    <name evidence="2" type="ORF">GCM10010992_18740</name>
</gene>
<reference evidence="3" key="1">
    <citation type="journal article" date="2019" name="Int. J. Syst. Evol. Microbiol.">
        <title>The Global Catalogue of Microorganisms (GCM) 10K type strain sequencing project: providing services to taxonomists for standard genome sequencing and annotation.</title>
        <authorList>
            <consortium name="The Broad Institute Genomics Platform"/>
            <consortium name="The Broad Institute Genome Sequencing Center for Infectious Disease"/>
            <person name="Wu L."/>
            <person name="Ma J."/>
        </authorList>
    </citation>
    <scope>NUCLEOTIDE SEQUENCE [LARGE SCALE GENOMIC DNA]</scope>
    <source>
        <strain evidence="3">CGMCC 1.7656</strain>
    </source>
</reference>
<protein>
    <submittedName>
        <fullName evidence="2">DNA mismatch repair protein MutT</fullName>
    </submittedName>
</protein>
<sequence length="246" mass="29079">MIISMHKRIIFVITYELMMKKNYSQYPKHLLAVDCIIFGFDGNNLKILLIKRNFEPKKGEWSLMGGFIGDNETLDSAANRVLISLTGLENIYLEQLRVYSEVEREPTARIISVSYYALINIENNFEINEKYNAQWFDLNDFPELIFDHNLMVNHAVARLRYRASTQPIGFELLPVKFTMRELQSLYEAIFDETYDKRNFISKINSLDILIKTNEKDMRSSKKGSFLYRFDEKKYRNKIAKGYIFKI</sequence>
<accession>A0ABQ2NJD2</accession>
<evidence type="ECO:0000313" key="3">
    <source>
        <dbReference type="Proteomes" id="UP000620064"/>
    </source>
</evidence>
<dbReference type="InterPro" id="IPR000086">
    <property type="entry name" value="NUDIX_hydrolase_dom"/>
</dbReference>
<dbReference type="InterPro" id="IPR036390">
    <property type="entry name" value="WH_DNA-bd_sf"/>
</dbReference>
<dbReference type="SUPFAM" id="SSF55811">
    <property type="entry name" value="Nudix"/>
    <property type="match status" value="1"/>
</dbReference>
<dbReference type="PANTHER" id="PTHR43736">
    <property type="entry name" value="ADP-RIBOSE PYROPHOSPHATASE"/>
    <property type="match status" value="1"/>
</dbReference>
<dbReference type="EMBL" id="BMLV01000004">
    <property type="protein sequence ID" value="GGP04858.1"/>
    <property type="molecule type" value="Genomic_DNA"/>
</dbReference>
<dbReference type="PANTHER" id="PTHR43736:SF4">
    <property type="entry name" value="SLR1690 PROTEIN"/>
    <property type="match status" value="1"/>
</dbReference>
<evidence type="ECO:0000259" key="1">
    <source>
        <dbReference type="PROSITE" id="PS51462"/>
    </source>
</evidence>